<dbReference type="InterPro" id="IPR013103">
    <property type="entry name" value="RVT_2"/>
</dbReference>
<accession>A0A813BPI7</accession>
<dbReference type="EMBL" id="CAJNJA010077055">
    <property type="protein sequence ID" value="CAE7919192.1"/>
    <property type="molecule type" value="Genomic_DNA"/>
</dbReference>
<feature type="domain" description="Reverse transcriptase Ty1/copia-type" evidence="1">
    <location>
        <begin position="52"/>
        <end position="266"/>
    </location>
</feature>
<dbReference type="Proteomes" id="UP000601435">
    <property type="component" value="Unassembled WGS sequence"/>
</dbReference>
<name>A0A813BPI7_9DINO</name>
<comment type="caution">
    <text evidence="2">The sequence shown here is derived from an EMBL/GenBank/DDBJ whole genome shotgun (WGS) entry which is preliminary data.</text>
</comment>
<protein>
    <submittedName>
        <fullName evidence="2">RE1 protein</fullName>
    </submittedName>
</protein>
<feature type="non-terminal residue" evidence="2">
    <location>
        <position position="1"/>
    </location>
</feature>
<organism evidence="2 3">
    <name type="scientific">Symbiodinium necroappetens</name>
    <dbReference type="NCBI Taxonomy" id="1628268"/>
    <lineage>
        <taxon>Eukaryota</taxon>
        <taxon>Sar</taxon>
        <taxon>Alveolata</taxon>
        <taxon>Dinophyceae</taxon>
        <taxon>Suessiales</taxon>
        <taxon>Symbiodiniaceae</taxon>
        <taxon>Symbiodinium</taxon>
    </lineage>
</organism>
<evidence type="ECO:0000313" key="2">
    <source>
        <dbReference type="EMBL" id="CAE7919192.1"/>
    </source>
</evidence>
<dbReference type="Pfam" id="PF07727">
    <property type="entry name" value="RVT_2"/>
    <property type="match status" value="1"/>
</dbReference>
<dbReference type="AlphaFoldDB" id="A0A813BPI7"/>
<keyword evidence="3" id="KW-1185">Reference proteome</keyword>
<reference evidence="2" key="1">
    <citation type="submission" date="2021-02" db="EMBL/GenBank/DDBJ databases">
        <authorList>
            <person name="Dougan E. K."/>
            <person name="Rhodes N."/>
            <person name="Thang M."/>
            <person name="Chan C."/>
        </authorList>
    </citation>
    <scope>NUCLEOTIDE SEQUENCE</scope>
</reference>
<dbReference type="OrthoDB" id="447273at2759"/>
<sequence length="400" mass="44192">VKAVQLVTDTVDARVLTDPQTSPEELEKWIRDGLQPELAKLREKDIFEEMPVSQVPSGAKILPAKVVLTKKPQDPGSVDAGDPLSEWRAKARVVACGNHEQGTFGHDPENTSTNPSIEAIRWSASCLARNPDWTGLVLDVTAAFLNAEMDDEQTFVRPPGVLSRVGLQEEGKVWRLRKVLYGLRKGPRLWEACRNGELNGKRFGVAGHEYWLDPLDSGVWAVRDAVDSGSFHGIFDMYVDDGLIVGPIGMCRALAEMLVTLWELKLQGFLECNELQCGQTVQVGDTAVKVQSEVPFLGMVIRRSHEGVWLHQNPWVQSELAKRGWECMRGSMSLPEIIEGQTEPVVRDEAYGADLLQAQSQAIGTGLQDILHLYGDASLAPGASRSRRSRGECDDVPGWF</sequence>
<evidence type="ECO:0000259" key="1">
    <source>
        <dbReference type="Pfam" id="PF07727"/>
    </source>
</evidence>
<evidence type="ECO:0000313" key="3">
    <source>
        <dbReference type="Proteomes" id="UP000601435"/>
    </source>
</evidence>
<proteinExistence type="predicted"/>
<gene>
    <name evidence="2" type="primary">RE1</name>
    <name evidence="2" type="ORF">SNEC2469_LOCUS31601</name>
</gene>